<evidence type="ECO:0000256" key="6">
    <source>
        <dbReference type="PIRSR" id="PIRSR000429-1"/>
    </source>
</evidence>
<dbReference type="PANTHER" id="PTHR18919">
    <property type="entry name" value="ACETYL-COA C-ACYLTRANSFERASE"/>
    <property type="match status" value="1"/>
</dbReference>
<evidence type="ECO:0000256" key="3">
    <source>
        <dbReference type="ARBA" id="ARBA00022679"/>
    </source>
</evidence>
<dbReference type="PIRSF" id="PIRSF000429">
    <property type="entry name" value="Ac-CoA_Ac_transf"/>
    <property type="match status" value="1"/>
</dbReference>
<dbReference type="InterPro" id="IPR016039">
    <property type="entry name" value="Thiolase-like"/>
</dbReference>
<dbReference type="InterPro" id="IPR020613">
    <property type="entry name" value="Thiolase_CS"/>
</dbReference>
<evidence type="ECO:0000256" key="2">
    <source>
        <dbReference type="ARBA" id="ARBA00012705"/>
    </source>
</evidence>
<evidence type="ECO:0000313" key="11">
    <source>
        <dbReference type="Proteomes" id="UP000004959"/>
    </source>
</evidence>
<dbReference type="PANTHER" id="PTHR18919:SF107">
    <property type="entry name" value="ACETYL-COA ACETYLTRANSFERASE, CYTOSOLIC"/>
    <property type="match status" value="1"/>
</dbReference>
<keyword evidence="11" id="KW-1185">Reference proteome</keyword>
<evidence type="ECO:0000313" key="10">
    <source>
        <dbReference type="EMBL" id="EHN58547.1"/>
    </source>
</evidence>
<feature type="active site" description="Proton acceptor" evidence="6">
    <location>
        <position position="398"/>
    </location>
</feature>
<evidence type="ECO:0000259" key="8">
    <source>
        <dbReference type="Pfam" id="PF00108"/>
    </source>
</evidence>
<feature type="active site" description="Acyl-thioester intermediate" evidence="6">
    <location>
        <position position="145"/>
    </location>
</feature>
<reference evidence="10 11" key="1">
    <citation type="journal article" date="2012" name="PLoS ONE">
        <title>Functional divergence in the genus oenococcus as predicted by genome sequencing of the newly-described species, Oenococcus kitaharae.</title>
        <authorList>
            <person name="Borneman A.R."/>
            <person name="McCarthy J.M."/>
            <person name="Chambers P.J."/>
            <person name="Bartowsky E.J."/>
        </authorList>
    </citation>
    <scope>NUCLEOTIDE SEQUENCE [LARGE SCALE GENOMIC DNA]</scope>
    <source>
        <strain evidence="11">DSM17330</strain>
    </source>
</reference>
<accession>G9WEY7</accession>
<dbReference type="STRING" id="336988.NT96_02875"/>
<dbReference type="InterPro" id="IPR020615">
    <property type="entry name" value="Thiolase_acyl_enz_int_AS"/>
</dbReference>
<evidence type="ECO:0000256" key="7">
    <source>
        <dbReference type="RuleBase" id="RU003557"/>
    </source>
</evidence>
<dbReference type="PROSITE" id="PS00737">
    <property type="entry name" value="THIOLASE_2"/>
    <property type="match status" value="1"/>
</dbReference>
<evidence type="ECO:0000256" key="4">
    <source>
        <dbReference type="ARBA" id="ARBA00023315"/>
    </source>
</evidence>
<proteinExistence type="inferred from homology"/>
<dbReference type="SUPFAM" id="SSF53901">
    <property type="entry name" value="Thiolase-like"/>
    <property type="match status" value="2"/>
</dbReference>
<organism evidence="10 11">
    <name type="scientific">Oenococcus kitaharae DSM 17330</name>
    <dbReference type="NCBI Taxonomy" id="1045004"/>
    <lineage>
        <taxon>Bacteria</taxon>
        <taxon>Bacillati</taxon>
        <taxon>Bacillota</taxon>
        <taxon>Bacilli</taxon>
        <taxon>Lactobacillales</taxon>
        <taxon>Lactobacillaceae</taxon>
        <taxon>Oenococcus</taxon>
    </lineage>
</organism>
<sequence length="442" mass="48737">MTQNLDDMDYFLIVYQKFILANRDFLAHIKNLIVVFLLNTPAFKREDNRHFIMVSMQNDRIAVISAKRSAIGKYEGQFHSLSAVDLATLVNQNIFQETHIDPQLVDQVILGNVYQTGSGQNPARQTALRSGLSNSATAFTVNQLCASGMKAIKLASDTLRLDDSRVVLAGGSESMTNTVRFIKKDEQLTESNLQDSLFVDGLVDPFNNKAMGLETESLAEKYQITRESQDRWAYRSHQKAYQATLQGRFLNEIVPIQVQNQNIKEDQSIRPDSTLEKLAQLKSVFKISGRITAGNAAPLNDGAALLLLTKESFAEKQDWPIIAYLNTASEAGVQSEFFGYGPVEATQKLLKKQARTIADYDLFEINEAFAAQVLVDAEILHIPAEKINVNGGSLALGHPLGASGARIVVSLIHALRNRGLKRGLAMLCVGGGMGMAMEIEVD</sequence>
<keyword evidence="4 7" id="KW-0012">Acyltransferase</keyword>
<comment type="similarity">
    <text evidence="1 7">Belongs to the thiolase-like superfamily. Thiolase family.</text>
</comment>
<dbReference type="InterPro" id="IPR020617">
    <property type="entry name" value="Thiolase_C"/>
</dbReference>
<dbReference type="HOGENOM" id="CLU_031026_1_1_9"/>
<dbReference type="AlphaFoldDB" id="G9WEY7"/>
<comment type="caution">
    <text evidence="10">The sequence shown here is derived from an EMBL/GenBank/DDBJ whole genome shotgun (WGS) entry which is preliminary data.</text>
</comment>
<dbReference type="eggNOG" id="COG0183">
    <property type="taxonomic scope" value="Bacteria"/>
</dbReference>
<feature type="domain" description="Thiolase N-terminal" evidence="8">
    <location>
        <begin position="61"/>
        <end position="312"/>
    </location>
</feature>
<name>G9WEY7_9LACO</name>
<dbReference type="Pfam" id="PF02803">
    <property type="entry name" value="Thiolase_C"/>
    <property type="match status" value="1"/>
</dbReference>
<dbReference type="NCBIfam" id="TIGR01930">
    <property type="entry name" value="AcCoA-C-Actrans"/>
    <property type="match status" value="1"/>
</dbReference>
<protein>
    <recommendedName>
        <fullName evidence="2">acetyl-CoA C-acetyltransferase</fullName>
        <ecNumber evidence="2">2.3.1.9</ecNumber>
    </recommendedName>
    <alternativeName>
        <fullName evidence="5">Acetoacetyl-CoA thiolase</fullName>
    </alternativeName>
</protein>
<dbReference type="InterPro" id="IPR020616">
    <property type="entry name" value="Thiolase_N"/>
</dbReference>
<feature type="domain" description="Thiolase C-terminal" evidence="9">
    <location>
        <begin position="321"/>
        <end position="440"/>
    </location>
</feature>
<evidence type="ECO:0000256" key="1">
    <source>
        <dbReference type="ARBA" id="ARBA00010982"/>
    </source>
</evidence>
<dbReference type="GO" id="GO:0003985">
    <property type="term" value="F:acetyl-CoA C-acetyltransferase activity"/>
    <property type="evidence" value="ECO:0007669"/>
    <property type="project" value="UniProtKB-EC"/>
</dbReference>
<dbReference type="PROSITE" id="PS00098">
    <property type="entry name" value="THIOLASE_1"/>
    <property type="match status" value="1"/>
</dbReference>
<gene>
    <name evidence="10" type="ORF">OKIT_0426</name>
</gene>
<dbReference type="Gene3D" id="3.40.47.10">
    <property type="match status" value="2"/>
</dbReference>
<dbReference type="Pfam" id="PF00108">
    <property type="entry name" value="Thiolase_N"/>
    <property type="match status" value="1"/>
</dbReference>
<dbReference type="PATRIC" id="fig|1045004.4.peg.425"/>
<feature type="active site" description="Proton acceptor" evidence="6">
    <location>
        <position position="428"/>
    </location>
</feature>
<dbReference type="InterPro" id="IPR002155">
    <property type="entry name" value="Thiolase"/>
</dbReference>
<dbReference type="CDD" id="cd00751">
    <property type="entry name" value="thiolase"/>
    <property type="match status" value="1"/>
</dbReference>
<evidence type="ECO:0000256" key="5">
    <source>
        <dbReference type="ARBA" id="ARBA00030755"/>
    </source>
</evidence>
<evidence type="ECO:0000259" key="9">
    <source>
        <dbReference type="Pfam" id="PF02803"/>
    </source>
</evidence>
<dbReference type="EC" id="2.3.1.9" evidence="2"/>
<dbReference type="Proteomes" id="UP000004959">
    <property type="component" value="Chromosome"/>
</dbReference>
<dbReference type="EMBL" id="AFVZ01000001">
    <property type="protein sequence ID" value="EHN58547.1"/>
    <property type="molecule type" value="Genomic_DNA"/>
</dbReference>
<keyword evidence="3 7" id="KW-0808">Transferase</keyword>